<dbReference type="GO" id="GO:0000785">
    <property type="term" value="C:chromatin"/>
    <property type="evidence" value="ECO:0007669"/>
    <property type="project" value="TreeGrafter"/>
</dbReference>
<keyword evidence="2" id="KW-0479">Metal-binding</keyword>
<dbReference type="GO" id="GO:0008270">
    <property type="term" value="F:zinc ion binding"/>
    <property type="evidence" value="ECO:0007669"/>
    <property type="project" value="UniProtKB-KW"/>
</dbReference>
<proteinExistence type="predicted"/>
<evidence type="ECO:0000256" key="6">
    <source>
        <dbReference type="ARBA" id="ARBA00023242"/>
    </source>
</evidence>
<dbReference type="InterPro" id="IPR013087">
    <property type="entry name" value="Znf_C2H2_type"/>
</dbReference>
<feature type="domain" description="C2H2-type" evidence="9">
    <location>
        <begin position="36"/>
        <end position="65"/>
    </location>
</feature>
<evidence type="ECO:0000256" key="1">
    <source>
        <dbReference type="ARBA" id="ARBA00004123"/>
    </source>
</evidence>
<evidence type="ECO:0000256" key="8">
    <source>
        <dbReference type="SAM" id="MobiDB-lite"/>
    </source>
</evidence>
<dbReference type="PANTHER" id="PTHR14003">
    <property type="entry name" value="TRANSCRIPTIONAL REPRESSOR PROTEIN YY"/>
    <property type="match status" value="1"/>
</dbReference>
<evidence type="ECO:0000256" key="4">
    <source>
        <dbReference type="ARBA" id="ARBA00022771"/>
    </source>
</evidence>
<keyword evidence="3" id="KW-0677">Repeat</keyword>
<evidence type="ECO:0000313" key="10">
    <source>
        <dbReference type="EMBL" id="CDS05375.1"/>
    </source>
</evidence>
<dbReference type="PROSITE" id="PS00028">
    <property type="entry name" value="ZINC_FINGER_C2H2_1"/>
    <property type="match status" value="2"/>
</dbReference>
<dbReference type="EMBL" id="LK023316">
    <property type="protein sequence ID" value="CDS05375.1"/>
    <property type="molecule type" value="Genomic_DNA"/>
</dbReference>
<dbReference type="GO" id="GO:0005667">
    <property type="term" value="C:transcription regulator complex"/>
    <property type="evidence" value="ECO:0007669"/>
    <property type="project" value="TreeGrafter"/>
</dbReference>
<dbReference type="FunFam" id="3.30.160.60:FF:000125">
    <property type="entry name" value="Putative zinc finger protein 143"/>
    <property type="match status" value="1"/>
</dbReference>
<evidence type="ECO:0000256" key="5">
    <source>
        <dbReference type="ARBA" id="ARBA00022833"/>
    </source>
</evidence>
<dbReference type="SUPFAM" id="SSF57667">
    <property type="entry name" value="beta-beta-alpha zinc fingers"/>
    <property type="match status" value="1"/>
</dbReference>
<dbReference type="GO" id="GO:0031519">
    <property type="term" value="C:PcG protein complex"/>
    <property type="evidence" value="ECO:0007669"/>
    <property type="project" value="TreeGrafter"/>
</dbReference>
<dbReference type="Pfam" id="PF00096">
    <property type="entry name" value="zf-C2H2"/>
    <property type="match status" value="2"/>
</dbReference>
<dbReference type="PROSITE" id="PS50157">
    <property type="entry name" value="ZINC_FINGER_C2H2_2"/>
    <property type="match status" value="2"/>
</dbReference>
<evidence type="ECO:0000256" key="7">
    <source>
        <dbReference type="PROSITE-ProRule" id="PRU00042"/>
    </source>
</evidence>
<dbReference type="OrthoDB" id="6077919at2759"/>
<evidence type="ECO:0000256" key="3">
    <source>
        <dbReference type="ARBA" id="ARBA00022737"/>
    </source>
</evidence>
<reference evidence="10" key="1">
    <citation type="journal article" date="2014" name="Genome Announc.">
        <title>De novo whole-genome sequence and genome annotation of Lichtheimia ramosa.</title>
        <authorList>
            <person name="Linde J."/>
            <person name="Schwartze V."/>
            <person name="Binder U."/>
            <person name="Lass-Florl C."/>
            <person name="Voigt K."/>
            <person name="Horn F."/>
        </authorList>
    </citation>
    <scope>NUCLEOTIDE SEQUENCE</scope>
    <source>
        <strain evidence="10">JMRC FSU:6197</strain>
    </source>
</reference>
<comment type="subcellular location">
    <subcellularLocation>
        <location evidence="1">Nucleus</location>
    </subcellularLocation>
</comment>
<protein>
    <recommendedName>
        <fullName evidence="9">C2H2-type domain-containing protein</fullName>
    </recommendedName>
</protein>
<keyword evidence="4 7" id="KW-0863">Zinc-finger</keyword>
<accession>A0A077WD71</accession>
<dbReference type="SMART" id="SM00355">
    <property type="entry name" value="ZnF_C2H2"/>
    <property type="match status" value="2"/>
</dbReference>
<feature type="region of interest" description="Disordered" evidence="8">
    <location>
        <begin position="63"/>
        <end position="99"/>
    </location>
</feature>
<dbReference type="PANTHER" id="PTHR14003:SF19">
    <property type="entry name" value="YY2 TRANSCRIPTION FACTOR"/>
    <property type="match status" value="1"/>
</dbReference>
<evidence type="ECO:0000259" key="9">
    <source>
        <dbReference type="PROSITE" id="PS50157"/>
    </source>
</evidence>
<keyword evidence="6" id="KW-0539">Nucleus</keyword>
<dbReference type="FunFam" id="3.30.160.60:FF:000744">
    <property type="entry name" value="zinc finger E-box-binding homeobox 1"/>
    <property type="match status" value="1"/>
</dbReference>
<organism evidence="10">
    <name type="scientific">Lichtheimia ramosa</name>
    <dbReference type="NCBI Taxonomy" id="688394"/>
    <lineage>
        <taxon>Eukaryota</taxon>
        <taxon>Fungi</taxon>
        <taxon>Fungi incertae sedis</taxon>
        <taxon>Mucoromycota</taxon>
        <taxon>Mucoromycotina</taxon>
        <taxon>Mucoromycetes</taxon>
        <taxon>Mucorales</taxon>
        <taxon>Lichtheimiaceae</taxon>
        <taxon>Lichtheimia</taxon>
    </lineage>
</organism>
<dbReference type="GO" id="GO:0000978">
    <property type="term" value="F:RNA polymerase II cis-regulatory region sequence-specific DNA binding"/>
    <property type="evidence" value="ECO:0007669"/>
    <property type="project" value="TreeGrafter"/>
</dbReference>
<evidence type="ECO:0000256" key="2">
    <source>
        <dbReference type="ARBA" id="ARBA00022723"/>
    </source>
</evidence>
<name>A0A077WD71_9FUNG</name>
<dbReference type="InterPro" id="IPR036236">
    <property type="entry name" value="Znf_C2H2_sf"/>
</dbReference>
<dbReference type="GO" id="GO:0000981">
    <property type="term" value="F:DNA-binding transcription factor activity, RNA polymerase II-specific"/>
    <property type="evidence" value="ECO:0007669"/>
    <property type="project" value="TreeGrafter"/>
</dbReference>
<keyword evidence="5" id="KW-0862">Zinc</keyword>
<gene>
    <name evidence="10" type="ORF">LRAMOSA07904</name>
</gene>
<dbReference type="Gene3D" id="3.30.160.60">
    <property type="entry name" value="Classic Zinc Finger"/>
    <property type="match status" value="2"/>
</dbReference>
<dbReference type="AlphaFoldDB" id="A0A077WD71"/>
<sequence>MSNIKKIYTCSYCSKTFSKPSALRPHVYTHTGEKPYICHVDGCGRQFSVVSNLRRHFKVHTAPANKSALSTRQHQRKGQHSTIRAPQHRITETSPPPMPRRLLPAIPSSSSPISAPSMINTIVPSTADDIIVATAPPILSVFSSNPDDNGHMSMWMNPCMPDYAYNAQPFVDNSHNLSSEGVPVDTTTSLPSPCSTNTFSFQFYMDTTESSMTALYTTNDSSNSRLVSSHMCSSLF</sequence>
<feature type="domain" description="C2H2-type" evidence="9">
    <location>
        <begin position="8"/>
        <end position="35"/>
    </location>
</feature>